<feature type="domain" description="Phospholipid/glycerol acyltransferase" evidence="5">
    <location>
        <begin position="126"/>
        <end position="242"/>
    </location>
</feature>
<gene>
    <name evidence="6" type="ORF">TKK_003773</name>
</gene>
<dbReference type="CDD" id="cd07990">
    <property type="entry name" value="LPLAT_LCLAT1-like"/>
    <property type="match status" value="1"/>
</dbReference>
<dbReference type="InterPro" id="IPR002123">
    <property type="entry name" value="Plipid/glycerol_acylTrfase"/>
</dbReference>
<dbReference type="AlphaFoldDB" id="A0ABD2XEA4"/>
<feature type="transmembrane region" description="Helical" evidence="4">
    <location>
        <begin position="92"/>
        <end position="112"/>
    </location>
</feature>
<keyword evidence="3" id="KW-0012">Acyltransferase</keyword>
<dbReference type="SMART" id="SM00563">
    <property type="entry name" value="PlsC"/>
    <property type="match status" value="1"/>
</dbReference>
<proteinExistence type="inferred from homology"/>
<evidence type="ECO:0000256" key="3">
    <source>
        <dbReference type="ARBA" id="ARBA00023315"/>
    </source>
</evidence>
<name>A0ABD2XEA4_9HYME</name>
<dbReference type="EMBL" id="JBJJXI010000030">
    <property type="protein sequence ID" value="KAL3403500.1"/>
    <property type="molecule type" value="Genomic_DNA"/>
</dbReference>
<keyword evidence="4" id="KW-1133">Transmembrane helix</keyword>
<feature type="transmembrane region" description="Helical" evidence="4">
    <location>
        <begin position="49"/>
        <end position="72"/>
    </location>
</feature>
<evidence type="ECO:0000313" key="6">
    <source>
        <dbReference type="EMBL" id="KAL3403500.1"/>
    </source>
</evidence>
<feature type="transmembrane region" description="Helical" evidence="4">
    <location>
        <begin position="377"/>
        <end position="401"/>
    </location>
</feature>
<protein>
    <recommendedName>
        <fullName evidence="5">Phospholipid/glycerol acyltransferase domain-containing protein</fullName>
    </recommendedName>
</protein>
<dbReference type="PANTHER" id="PTHR10983:SF2">
    <property type="entry name" value="ACYL-COA:LYSOPHOSPHATIDYLGLYCEROL ACYLTRANSFERASE 1"/>
    <property type="match status" value="1"/>
</dbReference>
<sequence length="402" mass="46899">MGQRPNTDAEGDVLLSSKRQGLTAPMTSSTSNDSPLVRLMKNILHFLKCLCRVAFVLINNVYCIPTYVIWMMFLLPVKAYHPQMYWRIEGLFFHWLLAMVSMWSWSAGYDVVEQGDDISRIIHDRTLVISNHQSTGDVPILMATFNAKPNVLPNLMWIMDRIFKYTNFGIVSLLHHDFFIASGRKKREESLRQLQKHLKESYVPLQRKWMVLFPEGGFLCKRRETSQKYAKKNNLPILENVTLPRVGALQTIFDIVGPVQNNNSSEQQINTRSVMSVVKPEIRWILDITIAYPQGKPIDLFTMITGSRPPCQTVLFYRIYPTSIVPKEPEQLSKWLYDRWAEKEALLDNFYKYGTFEGTQTLNTEDSKVQQDLLRYLVIHLFFITSSYIHYGMFSYVLSYFW</sequence>
<evidence type="ECO:0000259" key="5">
    <source>
        <dbReference type="SMART" id="SM00563"/>
    </source>
</evidence>
<evidence type="ECO:0000256" key="2">
    <source>
        <dbReference type="ARBA" id="ARBA00022679"/>
    </source>
</evidence>
<keyword evidence="2" id="KW-0808">Transferase</keyword>
<evidence type="ECO:0000256" key="4">
    <source>
        <dbReference type="SAM" id="Phobius"/>
    </source>
</evidence>
<dbReference type="Proteomes" id="UP001627154">
    <property type="component" value="Unassembled WGS sequence"/>
</dbReference>
<keyword evidence="7" id="KW-1185">Reference proteome</keyword>
<dbReference type="InterPro" id="IPR032098">
    <property type="entry name" value="Acyltransf_C"/>
</dbReference>
<dbReference type="GO" id="GO:0016746">
    <property type="term" value="F:acyltransferase activity"/>
    <property type="evidence" value="ECO:0007669"/>
    <property type="project" value="UniProtKB-KW"/>
</dbReference>
<reference evidence="6 7" key="1">
    <citation type="journal article" date="2024" name="bioRxiv">
        <title>A reference genome for Trichogramma kaykai: A tiny desert-dwelling parasitoid wasp with competing sex-ratio distorters.</title>
        <authorList>
            <person name="Culotta J."/>
            <person name="Lindsey A.R."/>
        </authorList>
    </citation>
    <scope>NUCLEOTIDE SEQUENCE [LARGE SCALE GENOMIC DNA]</scope>
    <source>
        <strain evidence="6 7">KSX58</strain>
    </source>
</reference>
<dbReference type="SUPFAM" id="SSF69593">
    <property type="entry name" value="Glycerol-3-phosphate (1)-acyltransferase"/>
    <property type="match status" value="1"/>
</dbReference>
<dbReference type="Pfam" id="PF16076">
    <property type="entry name" value="Acyltransf_C"/>
    <property type="match status" value="1"/>
</dbReference>
<comment type="caution">
    <text evidence="6">The sequence shown here is derived from an EMBL/GenBank/DDBJ whole genome shotgun (WGS) entry which is preliminary data.</text>
</comment>
<evidence type="ECO:0000256" key="1">
    <source>
        <dbReference type="ARBA" id="ARBA00008655"/>
    </source>
</evidence>
<organism evidence="6 7">
    <name type="scientific">Trichogramma kaykai</name>
    <dbReference type="NCBI Taxonomy" id="54128"/>
    <lineage>
        <taxon>Eukaryota</taxon>
        <taxon>Metazoa</taxon>
        <taxon>Ecdysozoa</taxon>
        <taxon>Arthropoda</taxon>
        <taxon>Hexapoda</taxon>
        <taxon>Insecta</taxon>
        <taxon>Pterygota</taxon>
        <taxon>Neoptera</taxon>
        <taxon>Endopterygota</taxon>
        <taxon>Hymenoptera</taxon>
        <taxon>Apocrita</taxon>
        <taxon>Proctotrupomorpha</taxon>
        <taxon>Chalcidoidea</taxon>
        <taxon>Trichogrammatidae</taxon>
        <taxon>Trichogramma</taxon>
    </lineage>
</organism>
<dbReference type="PANTHER" id="PTHR10983">
    <property type="entry name" value="1-ACYLGLYCEROL-3-PHOSPHATE ACYLTRANSFERASE-RELATED"/>
    <property type="match status" value="1"/>
</dbReference>
<keyword evidence="4" id="KW-0472">Membrane</keyword>
<comment type="similarity">
    <text evidence="1">Belongs to the 1-acyl-sn-glycerol-3-phosphate acyltransferase family.</text>
</comment>
<accession>A0ABD2XEA4</accession>
<keyword evidence="4" id="KW-0812">Transmembrane</keyword>
<dbReference type="Pfam" id="PF01553">
    <property type="entry name" value="Acyltransferase"/>
    <property type="match status" value="1"/>
</dbReference>
<evidence type="ECO:0000313" key="7">
    <source>
        <dbReference type="Proteomes" id="UP001627154"/>
    </source>
</evidence>